<name>A0A4Z2HNX2_9TELE</name>
<accession>A0A4Z2HNX2</accession>
<sequence>MDKSSVRAQVVYVFSRRDVSVGVGLEGGGEILLVIGVVHAVLRPVFVNAVHGAVGGERQDVGGRDLVEVLGFVAAVSKAVQVLGLRVVGGDGGEGGARRTRVLAVRGPGNVPRYKNQTYARPPLNLQ</sequence>
<reference evidence="1 2" key="1">
    <citation type="submission" date="2019-03" db="EMBL/GenBank/DDBJ databases">
        <title>First draft genome of Liparis tanakae, snailfish: a comprehensive survey of snailfish specific genes.</title>
        <authorList>
            <person name="Kim W."/>
            <person name="Song I."/>
            <person name="Jeong J.-H."/>
            <person name="Kim D."/>
            <person name="Kim S."/>
            <person name="Ryu S."/>
            <person name="Song J.Y."/>
            <person name="Lee S.K."/>
        </authorList>
    </citation>
    <scope>NUCLEOTIDE SEQUENCE [LARGE SCALE GENOMIC DNA]</scope>
    <source>
        <tissue evidence="1">Muscle</tissue>
    </source>
</reference>
<evidence type="ECO:0000313" key="1">
    <source>
        <dbReference type="EMBL" id="TNN67467.1"/>
    </source>
</evidence>
<protein>
    <submittedName>
        <fullName evidence="1">Uncharacterized protein</fullName>
    </submittedName>
</protein>
<organism evidence="1 2">
    <name type="scientific">Liparis tanakae</name>
    <name type="common">Tanaka's snailfish</name>
    <dbReference type="NCBI Taxonomy" id="230148"/>
    <lineage>
        <taxon>Eukaryota</taxon>
        <taxon>Metazoa</taxon>
        <taxon>Chordata</taxon>
        <taxon>Craniata</taxon>
        <taxon>Vertebrata</taxon>
        <taxon>Euteleostomi</taxon>
        <taxon>Actinopterygii</taxon>
        <taxon>Neopterygii</taxon>
        <taxon>Teleostei</taxon>
        <taxon>Neoteleostei</taxon>
        <taxon>Acanthomorphata</taxon>
        <taxon>Eupercaria</taxon>
        <taxon>Perciformes</taxon>
        <taxon>Cottioidei</taxon>
        <taxon>Cottales</taxon>
        <taxon>Liparidae</taxon>
        <taxon>Liparis</taxon>
    </lineage>
</organism>
<dbReference type="Proteomes" id="UP000314294">
    <property type="component" value="Unassembled WGS sequence"/>
</dbReference>
<keyword evidence="2" id="KW-1185">Reference proteome</keyword>
<evidence type="ECO:0000313" key="2">
    <source>
        <dbReference type="Proteomes" id="UP000314294"/>
    </source>
</evidence>
<comment type="caution">
    <text evidence="1">The sequence shown here is derived from an EMBL/GenBank/DDBJ whole genome shotgun (WGS) entry which is preliminary data.</text>
</comment>
<dbReference type="AlphaFoldDB" id="A0A4Z2HNX2"/>
<proteinExistence type="predicted"/>
<gene>
    <name evidence="1" type="ORF">EYF80_022273</name>
</gene>
<dbReference type="EMBL" id="SRLO01000203">
    <property type="protein sequence ID" value="TNN67467.1"/>
    <property type="molecule type" value="Genomic_DNA"/>
</dbReference>